<evidence type="ECO:0000313" key="2">
    <source>
        <dbReference type="EMBL" id="KAG8468322.1"/>
    </source>
</evidence>
<dbReference type="GO" id="GO:0000387">
    <property type="term" value="P:spliceosomal snRNP assembly"/>
    <property type="evidence" value="ECO:0007669"/>
    <property type="project" value="TreeGrafter"/>
</dbReference>
<dbReference type="OrthoDB" id="77463at2759"/>
<name>A0A8J6CB41_DIALT</name>
<dbReference type="GO" id="GO:0000245">
    <property type="term" value="P:spliceosomal complex assembly"/>
    <property type="evidence" value="ECO:0007669"/>
    <property type="project" value="InterPro"/>
</dbReference>
<dbReference type="PANTHER" id="PTHR14710">
    <property type="entry name" value="GEM-ASSOCIATED PROTEIN 6"/>
    <property type="match status" value="1"/>
</dbReference>
<gene>
    <name evidence="2" type="ORF">KFE25_013405</name>
</gene>
<evidence type="ECO:0000259" key="1">
    <source>
        <dbReference type="PROSITE" id="PS52001"/>
    </source>
</evidence>
<evidence type="ECO:0000313" key="3">
    <source>
        <dbReference type="Proteomes" id="UP000751190"/>
    </source>
</evidence>
<comment type="caution">
    <text evidence="2">The sequence shown here is derived from an EMBL/GenBank/DDBJ whole genome shotgun (WGS) entry which is preliminary data.</text>
</comment>
<keyword evidence="3" id="KW-1185">Reference proteome</keyword>
<dbReference type="InterPro" id="IPR047574">
    <property type="entry name" value="AD"/>
</dbReference>
<dbReference type="GO" id="GO:0032797">
    <property type="term" value="C:SMN complex"/>
    <property type="evidence" value="ECO:0007669"/>
    <property type="project" value="TreeGrafter"/>
</dbReference>
<dbReference type="PANTHER" id="PTHR14710:SF2">
    <property type="entry name" value="GEM-ASSOCIATED PROTEIN 6"/>
    <property type="match status" value="1"/>
</dbReference>
<proteinExistence type="predicted"/>
<dbReference type="Proteomes" id="UP000751190">
    <property type="component" value="Unassembled WGS sequence"/>
</dbReference>
<dbReference type="InterPro" id="IPR009422">
    <property type="entry name" value="Gemin6"/>
</dbReference>
<organism evidence="2 3">
    <name type="scientific">Diacronema lutheri</name>
    <name type="common">Unicellular marine alga</name>
    <name type="synonym">Monochrysis lutheri</name>
    <dbReference type="NCBI Taxonomy" id="2081491"/>
    <lineage>
        <taxon>Eukaryota</taxon>
        <taxon>Haptista</taxon>
        <taxon>Haptophyta</taxon>
        <taxon>Pavlovophyceae</taxon>
        <taxon>Pavlovales</taxon>
        <taxon>Pavlovaceae</taxon>
        <taxon>Diacronema</taxon>
    </lineage>
</organism>
<protein>
    <recommendedName>
        <fullName evidence="1">AD domain-containing protein</fullName>
    </recommendedName>
</protein>
<sequence length="179" mass="19373">MAESAIASLVGAHVELELLDGTRVSGLVYAVDPDTGHAIVCTPLEPQRTSADGVSVRPRVVFAHAIRRCTAAREPSWPACADLELVSHAAEPENAESGGPADANDAGERLRRLCALLERHRVPFDVYDHASAPAAAETTMPIVELFHALRIEPPYTARTCACENELVLFRVRTLLEQLD</sequence>
<accession>A0A8J6CB41</accession>
<dbReference type="EMBL" id="JAGTXO010000004">
    <property type="protein sequence ID" value="KAG8468322.1"/>
    <property type="molecule type" value="Genomic_DNA"/>
</dbReference>
<reference evidence="2" key="1">
    <citation type="submission" date="2021-05" db="EMBL/GenBank/DDBJ databases">
        <title>The genome of the haptophyte Pavlova lutheri (Diacronema luteri, Pavlovales) - a model for lipid biosynthesis in eukaryotic algae.</title>
        <authorList>
            <person name="Hulatt C.J."/>
            <person name="Posewitz M.C."/>
        </authorList>
    </citation>
    <scope>NUCLEOTIDE SEQUENCE</scope>
    <source>
        <strain evidence="2">NIVA-4/92</strain>
    </source>
</reference>
<dbReference type="PROSITE" id="PS52001">
    <property type="entry name" value="AD"/>
    <property type="match status" value="1"/>
</dbReference>
<dbReference type="AlphaFoldDB" id="A0A8J6CB41"/>
<dbReference type="Gene3D" id="2.30.30.100">
    <property type="match status" value="1"/>
</dbReference>
<feature type="domain" description="AD" evidence="1">
    <location>
        <begin position="75"/>
        <end position="179"/>
    </location>
</feature>
<dbReference type="GO" id="GO:0005634">
    <property type="term" value="C:nucleus"/>
    <property type="evidence" value="ECO:0007669"/>
    <property type="project" value="InterPro"/>
</dbReference>